<dbReference type="HOGENOM" id="CLU_884767_0_0_7"/>
<gene>
    <name evidence="1" type="ORF">ETSY1_42010</name>
</gene>
<keyword evidence="2" id="KW-1185">Reference proteome</keyword>
<evidence type="ECO:0000313" key="2">
    <source>
        <dbReference type="Proteomes" id="UP000019141"/>
    </source>
</evidence>
<evidence type="ECO:0000313" key="1">
    <source>
        <dbReference type="EMBL" id="ETW92807.1"/>
    </source>
</evidence>
<comment type="caution">
    <text evidence="1">The sequence shown here is derived from an EMBL/GenBank/DDBJ whole genome shotgun (WGS) entry which is preliminary data.</text>
</comment>
<protein>
    <recommendedName>
        <fullName evidence="3">DUF2889 domain-containing protein</fullName>
    </recommendedName>
</protein>
<dbReference type="Pfam" id="PF11136">
    <property type="entry name" value="DUF2889"/>
    <property type="match status" value="1"/>
</dbReference>
<reference evidence="1 2" key="1">
    <citation type="journal article" date="2014" name="Nature">
        <title>An environmental bacterial taxon with a large and distinct metabolic repertoire.</title>
        <authorList>
            <person name="Wilson M.C."/>
            <person name="Mori T."/>
            <person name="Ruckert C."/>
            <person name="Uria A.R."/>
            <person name="Helf M.J."/>
            <person name="Takada K."/>
            <person name="Gernert C."/>
            <person name="Steffens U.A."/>
            <person name="Heycke N."/>
            <person name="Schmitt S."/>
            <person name="Rinke C."/>
            <person name="Helfrich E.J."/>
            <person name="Brachmann A.O."/>
            <person name="Gurgui C."/>
            <person name="Wakimoto T."/>
            <person name="Kracht M."/>
            <person name="Crusemann M."/>
            <person name="Hentschel U."/>
            <person name="Abe I."/>
            <person name="Matsunaga S."/>
            <person name="Kalinowski J."/>
            <person name="Takeyama H."/>
            <person name="Piel J."/>
        </authorList>
    </citation>
    <scope>NUCLEOTIDE SEQUENCE [LARGE SCALE GENOMIC DNA]</scope>
    <source>
        <strain evidence="2">TSY1</strain>
    </source>
</reference>
<accession>W4L453</accession>
<dbReference type="AlphaFoldDB" id="W4L453"/>
<dbReference type="InterPro" id="IPR021312">
    <property type="entry name" value="DUF2889"/>
</dbReference>
<evidence type="ECO:0008006" key="3">
    <source>
        <dbReference type="Google" id="ProtNLM"/>
    </source>
</evidence>
<proteinExistence type="predicted"/>
<organism evidence="1 2">
    <name type="scientific">Entotheonella factor</name>
    <dbReference type="NCBI Taxonomy" id="1429438"/>
    <lineage>
        <taxon>Bacteria</taxon>
        <taxon>Pseudomonadati</taxon>
        <taxon>Nitrospinota/Tectimicrobiota group</taxon>
        <taxon>Candidatus Tectimicrobiota</taxon>
        <taxon>Candidatus Entotheonellia</taxon>
        <taxon>Candidatus Entotheonellales</taxon>
        <taxon>Candidatus Entotheonellaceae</taxon>
        <taxon>Candidatus Entotheonella</taxon>
    </lineage>
</organism>
<dbReference type="Proteomes" id="UP000019141">
    <property type="component" value="Unassembled WGS sequence"/>
</dbReference>
<dbReference type="EMBL" id="AZHW01001372">
    <property type="protein sequence ID" value="ETW92807.1"/>
    <property type="molecule type" value="Genomic_DNA"/>
</dbReference>
<sequence>MSEPVTAYEPSLPMPEGGYVRTFEAEIDDQGANGLRVRGVLSDHRCALEHHWVLQTPDYEVLEASARHLHGEPAILAPELIPRYPQICGVRIGAGFTRTIREALDEAPGHREHLILAIEMARVGQQVYRLPRDHHERFEPLVRHMQPGTSRLARMVWEQDRDYMPSLSDSCYVYREETATLFDQRDVVCFDLNILYPEPGQQPRFWRKKRMHISPLADDAGFHCQNEMEDSVHEIRVAFDLASDGTVQAAQSEGIRLPYRGICEDAQLRMPGLKGQKLNQDFIQHIADQVGGASGCAHLFDLSVDCLRFFNWQS</sequence>
<name>W4L453_ENTF1</name>